<sequence length="128" mass="14559">MCLLRRSQRSFVKRLLGSQQCSTRLFHISCVHTPWPACFGHFAFAGSRIDCRLFETDLSARAGLRTLQKYVCFPFFWRSGDGHICLVFAPLFVRNFRLAALEAGQCVSLWHASGPYPTLPLEGRIYAT</sequence>
<keyword evidence="2" id="KW-1185">Reference proteome</keyword>
<evidence type="ECO:0000313" key="1">
    <source>
        <dbReference type="EMBL" id="KAK3281093.1"/>
    </source>
</evidence>
<reference evidence="1 2" key="1">
    <citation type="journal article" date="2015" name="Genome Biol. Evol.">
        <title>Comparative Genomics of a Bacterivorous Green Alga Reveals Evolutionary Causalities and Consequences of Phago-Mixotrophic Mode of Nutrition.</title>
        <authorList>
            <person name="Burns J.A."/>
            <person name="Paasch A."/>
            <person name="Narechania A."/>
            <person name="Kim E."/>
        </authorList>
    </citation>
    <scope>NUCLEOTIDE SEQUENCE [LARGE SCALE GENOMIC DNA]</scope>
    <source>
        <strain evidence="1 2">PLY_AMNH</strain>
    </source>
</reference>
<dbReference type="AlphaFoldDB" id="A0AAE0GND6"/>
<dbReference type="EMBL" id="LGRX02004030">
    <property type="protein sequence ID" value="KAK3281093.1"/>
    <property type="molecule type" value="Genomic_DNA"/>
</dbReference>
<name>A0AAE0GND6_9CHLO</name>
<comment type="caution">
    <text evidence="1">The sequence shown here is derived from an EMBL/GenBank/DDBJ whole genome shotgun (WGS) entry which is preliminary data.</text>
</comment>
<accession>A0AAE0GND6</accession>
<protein>
    <submittedName>
        <fullName evidence="1">Uncharacterized protein</fullName>
    </submittedName>
</protein>
<dbReference type="Proteomes" id="UP001190700">
    <property type="component" value="Unassembled WGS sequence"/>
</dbReference>
<organism evidence="1 2">
    <name type="scientific">Cymbomonas tetramitiformis</name>
    <dbReference type="NCBI Taxonomy" id="36881"/>
    <lineage>
        <taxon>Eukaryota</taxon>
        <taxon>Viridiplantae</taxon>
        <taxon>Chlorophyta</taxon>
        <taxon>Pyramimonadophyceae</taxon>
        <taxon>Pyramimonadales</taxon>
        <taxon>Pyramimonadaceae</taxon>
        <taxon>Cymbomonas</taxon>
    </lineage>
</organism>
<gene>
    <name evidence="1" type="ORF">CYMTET_11097</name>
</gene>
<evidence type="ECO:0000313" key="2">
    <source>
        <dbReference type="Proteomes" id="UP001190700"/>
    </source>
</evidence>
<proteinExistence type="predicted"/>